<dbReference type="PANTHER" id="PTHR36038">
    <property type="entry name" value="OS06G0102750 PROTEIN"/>
    <property type="match status" value="1"/>
</dbReference>
<gene>
    <name evidence="2" type="ORF">EJB05_55337</name>
</gene>
<sequence>MGHIADPGGAVVVGCKVLPIFNERGIMDGAMKKVVHRIDGKKAVTRVKELLKRAAQARPHRGTVGGKKWKVLSFQAASDSAKGGQQQQHEQTSDDVSCSSSKLSFKWDVGSCSSVSASSALYSPLSLVSAPAKAADQMLTPSRKHYCMSRLSSMSQHSASVLEPAIASMVYSSSSPKSMKSMEGEEGTCRMGQWITTDSDCEFCGFGALIDERCTDEDGQSQPGLRGAEAADKNELPPFSLAKKR</sequence>
<organism evidence="2 3">
    <name type="scientific">Eragrostis curvula</name>
    <name type="common">weeping love grass</name>
    <dbReference type="NCBI Taxonomy" id="38414"/>
    <lineage>
        <taxon>Eukaryota</taxon>
        <taxon>Viridiplantae</taxon>
        <taxon>Streptophyta</taxon>
        <taxon>Embryophyta</taxon>
        <taxon>Tracheophyta</taxon>
        <taxon>Spermatophyta</taxon>
        <taxon>Magnoliopsida</taxon>
        <taxon>Liliopsida</taxon>
        <taxon>Poales</taxon>
        <taxon>Poaceae</taxon>
        <taxon>PACMAD clade</taxon>
        <taxon>Chloridoideae</taxon>
        <taxon>Eragrostideae</taxon>
        <taxon>Eragrostidinae</taxon>
        <taxon>Eragrostis</taxon>
    </lineage>
</organism>
<protein>
    <submittedName>
        <fullName evidence="2">Uncharacterized protein</fullName>
    </submittedName>
</protein>
<accession>A0A5J9SK34</accession>
<evidence type="ECO:0000313" key="3">
    <source>
        <dbReference type="Proteomes" id="UP000324897"/>
    </source>
</evidence>
<comment type="caution">
    <text evidence="2">The sequence shown here is derived from an EMBL/GenBank/DDBJ whole genome shotgun (WGS) entry which is preliminary data.</text>
</comment>
<dbReference type="OrthoDB" id="1889663at2759"/>
<name>A0A5J9SK34_9POAL</name>
<feature type="region of interest" description="Disordered" evidence="1">
    <location>
        <begin position="214"/>
        <end position="245"/>
    </location>
</feature>
<reference evidence="2 3" key="1">
    <citation type="journal article" date="2019" name="Sci. Rep.">
        <title>A high-quality genome of Eragrostis curvula grass provides insights into Poaceae evolution and supports new strategies to enhance forage quality.</title>
        <authorList>
            <person name="Carballo J."/>
            <person name="Santos B.A.C.M."/>
            <person name="Zappacosta D."/>
            <person name="Garbus I."/>
            <person name="Selva J.P."/>
            <person name="Gallo C.A."/>
            <person name="Diaz A."/>
            <person name="Albertini E."/>
            <person name="Caccamo M."/>
            <person name="Echenique V."/>
        </authorList>
    </citation>
    <scope>NUCLEOTIDE SEQUENCE [LARGE SCALE GENOMIC DNA]</scope>
    <source>
        <strain evidence="3">cv. Victoria</strain>
        <tissue evidence="2">Leaf</tissue>
    </source>
</reference>
<proteinExistence type="predicted"/>
<dbReference type="EMBL" id="RWGY01000732">
    <property type="protein sequence ID" value="TVT99337.1"/>
    <property type="molecule type" value="Genomic_DNA"/>
</dbReference>
<dbReference type="Gramene" id="TVT99337">
    <property type="protein sequence ID" value="TVT99337"/>
    <property type="gene ID" value="EJB05_55337"/>
</dbReference>
<dbReference type="AlphaFoldDB" id="A0A5J9SK34"/>
<evidence type="ECO:0000313" key="2">
    <source>
        <dbReference type="EMBL" id="TVT99337.1"/>
    </source>
</evidence>
<dbReference type="Proteomes" id="UP000324897">
    <property type="component" value="Unassembled WGS sequence"/>
</dbReference>
<evidence type="ECO:0000256" key="1">
    <source>
        <dbReference type="SAM" id="MobiDB-lite"/>
    </source>
</evidence>
<keyword evidence="3" id="KW-1185">Reference proteome</keyword>
<dbReference type="PANTHER" id="PTHR36038:SF4">
    <property type="entry name" value="OS06G0102750 PROTEIN"/>
    <property type="match status" value="1"/>
</dbReference>